<evidence type="ECO:0000313" key="3">
    <source>
        <dbReference type="EMBL" id="GAD81481.1"/>
    </source>
</evidence>
<feature type="chain" id="PRO_5039046183" evidence="2">
    <location>
        <begin position="27"/>
        <end position="113"/>
    </location>
</feature>
<dbReference type="STRING" id="1824.SAMN05444423_111161"/>
<dbReference type="Proteomes" id="UP000017048">
    <property type="component" value="Unassembled WGS sequence"/>
</dbReference>
<keyword evidence="1" id="KW-1133">Transmembrane helix</keyword>
<protein>
    <submittedName>
        <fullName evidence="3">Uncharacterized protein</fullName>
    </submittedName>
</protein>
<keyword evidence="4" id="KW-1185">Reference proteome</keyword>
<feature type="signal peptide" evidence="2">
    <location>
        <begin position="1"/>
        <end position="26"/>
    </location>
</feature>
<organism evidence="3 4">
    <name type="scientific">Nocardia asteroides NBRC 15531</name>
    <dbReference type="NCBI Taxonomy" id="1110697"/>
    <lineage>
        <taxon>Bacteria</taxon>
        <taxon>Bacillati</taxon>
        <taxon>Actinomycetota</taxon>
        <taxon>Actinomycetes</taxon>
        <taxon>Mycobacteriales</taxon>
        <taxon>Nocardiaceae</taxon>
        <taxon>Nocardia</taxon>
    </lineage>
</organism>
<feature type="transmembrane region" description="Helical" evidence="1">
    <location>
        <begin position="67"/>
        <end position="100"/>
    </location>
</feature>
<evidence type="ECO:0000313" key="4">
    <source>
        <dbReference type="Proteomes" id="UP000017048"/>
    </source>
</evidence>
<keyword evidence="1" id="KW-0812">Transmembrane</keyword>
<gene>
    <name evidence="3" type="ORF">NCAST_01_00490</name>
</gene>
<name>U5E5H6_NOCAS</name>
<reference evidence="3 4" key="1">
    <citation type="journal article" date="2014" name="BMC Genomics">
        <title>Genome based analysis of type-I polyketide synthase and nonribosomal peptide synthetase gene clusters in seven strains of five representative Nocardia species.</title>
        <authorList>
            <person name="Komaki H."/>
            <person name="Ichikawa N."/>
            <person name="Hosoyama A."/>
            <person name="Takahashi-Nakaguchi A."/>
            <person name="Matsuzawa T."/>
            <person name="Suzuki K."/>
            <person name="Fujita N."/>
            <person name="Gonoi T."/>
        </authorList>
    </citation>
    <scope>NUCLEOTIDE SEQUENCE [LARGE SCALE GENOMIC DNA]</scope>
    <source>
        <strain evidence="3 4">NBRC 15531</strain>
    </source>
</reference>
<keyword evidence="2" id="KW-0732">Signal</keyword>
<dbReference type="EMBL" id="BAFO02000001">
    <property type="protein sequence ID" value="GAD81481.1"/>
    <property type="molecule type" value="Genomic_DNA"/>
</dbReference>
<proteinExistence type="predicted"/>
<sequence length="113" mass="10948">MKTTIAALAGSALIALGTAGPAAAEAAPPIPASAAPSAAILISLDAAGHPVAMCMMPGDTLELRAGIGAAIGAFAGLPIFIIGAVPGALIGAGFGVLSWWIADQQRHRIPGPC</sequence>
<keyword evidence="1" id="KW-0472">Membrane</keyword>
<dbReference type="eggNOG" id="ENOG5031FEU">
    <property type="taxonomic scope" value="Bacteria"/>
</dbReference>
<accession>U5E5H6</accession>
<evidence type="ECO:0000256" key="2">
    <source>
        <dbReference type="SAM" id="SignalP"/>
    </source>
</evidence>
<dbReference type="AlphaFoldDB" id="U5E5H6"/>
<evidence type="ECO:0000256" key="1">
    <source>
        <dbReference type="SAM" id="Phobius"/>
    </source>
</evidence>
<dbReference type="GeneID" id="91516212"/>
<dbReference type="RefSeq" id="WP_022565435.1">
    <property type="nucleotide sequence ID" value="NZ_BAFO02000001.1"/>
</dbReference>
<comment type="caution">
    <text evidence="3">The sequence shown here is derived from an EMBL/GenBank/DDBJ whole genome shotgun (WGS) entry which is preliminary data.</text>
</comment>